<protein>
    <recommendedName>
        <fullName evidence="4">Checkpoint protein</fullName>
    </recommendedName>
</protein>
<dbReference type="GO" id="GO:0005634">
    <property type="term" value="C:nucleus"/>
    <property type="evidence" value="ECO:0007669"/>
    <property type="project" value="UniProtKB-SubCell"/>
</dbReference>
<comment type="caution">
    <text evidence="5">The sequence shown here is derived from an EMBL/GenBank/DDBJ whole genome shotgun (WGS) entry which is preliminary data.</text>
</comment>
<gene>
    <name evidence="5" type="ORF">HHI36_003664</name>
</gene>
<keyword evidence="3" id="KW-0539">Nucleus</keyword>
<evidence type="ECO:0000313" key="6">
    <source>
        <dbReference type="Proteomes" id="UP001516400"/>
    </source>
</evidence>
<dbReference type="Proteomes" id="UP001516400">
    <property type="component" value="Unassembled WGS sequence"/>
</dbReference>
<dbReference type="GO" id="GO:0006259">
    <property type="term" value="P:DNA metabolic process"/>
    <property type="evidence" value="ECO:0007669"/>
    <property type="project" value="UniProtKB-ARBA"/>
</dbReference>
<dbReference type="Pfam" id="PF04005">
    <property type="entry name" value="Hus1"/>
    <property type="match status" value="1"/>
</dbReference>
<evidence type="ECO:0000256" key="2">
    <source>
        <dbReference type="ARBA" id="ARBA00005563"/>
    </source>
</evidence>
<dbReference type="InterPro" id="IPR016580">
    <property type="entry name" value="HUS1"/>
</dbReference>
<dbReference type="PIRSF" id="PIRSF011312">
    <property type="entry name" value="Cell_cycle_HUS1"/>
    <property type="match status" value="1"/>
</dbReference>
<dbReference type="EMBL" id="JABFTP020000185">
    <property type="protein sequence ID" value="KAL3289230.1"/>
    <property type="molecule type" value="Genomic_DNA"/>
</dbReference>
<comment type="subcellular location">
    <subcellularLocation>
        <location evidence="1">Nucleus</location>
    </subcellularLocation>
</comment>
<dbReference type="AlphaFoldDB" id="A0ABD2PE77"/>
<evidence type="ECO:0000256" key="1">
    <source>
        <dbReference type="ARBA" id="ARBA00004123"/>
    </source>
</evidence>
<dbReference type="GO" id="GO:0000077">
    <property type="term" value="P:DNA damage checkpoint signaling"/>
    <property type="evidence" value="ECO:0007669"/>
    <property type="project" value="UniProtKB-ARBA"/>
</dbReference>
<evidence type="ECO:0000256" key="3">
    <source>
        <dbReference type="ARBA" id="ARBA00023242"/>
    </source>
</evidence>
<reference evidence="5 6" key="1">
    <citation type="journal article" date="2021" name="BMC Biol.">
        <title>Horizontally acquired antibacterial genes associated with adaptive radiation of ladybird beetles.</title>
        <authorList>
            <person name="Li H.S."/>
            <person name="Tang X.F."/>
            <person name="Huang Y.H."/>
            <person name="Xu Z.Y."/>
            <person name="Chen M.L."/>
            <person name="Du X.Y."/>
            <person name="Qiu B.Y."/>
            <person name="Chen P.T."/>
            <person name="Zhang W."/>
            <person name="Slipinski A."/>
            <person name="Escalona H.E."/>
            <person name="Waterhouse R.M."/>
            <person name="Zwick A."/>
            <person name="Pang H."/>
        </authorList>
    </citation>
    <scope>NUCLEOTIDE SEQUENCE [LARGE SCALE GENOMIC DNA]</scope>
    <source>
        <strain evidence="5">SYSU2018</strain>
    </source>
</reference>
<dbReference type="PANTHER" id="PTHR12900">
    <property type="entry name" value="MITOTIC AND DNA DAMAGE CHECKPOINT PROTEIN HUS1"/>
    <property type="match status" value="1"/>
</dbReference>
<proteinExistence type="inferred from homology"/>
<evidence type="ECO:0000313" key="5">
    <source>
        <dbReference type="EMBL" id="KAL3289230.1"/>
    </source>
</evidence>
<dbReference type="PANTHER" id="PTHR12900:SF0">
    <property type="entry name" value="CHECKPOINT PROTEIN"/>
    <property type="match status" value="1"/>
</dbReference>
<dbReference type="InterPro" id="IPR007150">
    <property type="entry name" value="HUS1/Mec3"/>
</dbReference>
<comment type="similarity">
    <text evidence="2 4">Belongs to the HUS1 family.</text>
</comment>
<organism evidence="5 6">
    <name type="scientific">Cryptolaemus montrouzieri</name>
    <dbReference type="NCBI Taxonomy" id="559131"/>
    <lineage>
        <taxon>Eukaryota</taxon>
        <taxon>Metazoa</taxon>
        <taxon>Ecdysozoa</taxon>
        <taxon>Arthropoda</taxon>
        <taxon>Hexapoda</taxon>
        <taxon>Insecta</taxon>
        <taxon>Pterygota</taxon>
        <taxon>Neoptera</taxon>
        <taxon>Endopterygota</taxon>
        <taxon>Coleoptera</taxon>
        <taxon>Polyphaga</taxon>
        <taxon>Cucujiformia</taxon>
        <taxon>Coccinelloidea</taxon>
        <taxon>Coccinellidae</taxon>
        <taxon>Scymninae</taxon>
        <taxon>Scymnini</taxon>
        <taxon>Cryptolaemus</taxon>
    </lineage>
</organism>
<accession>A0ABD2PE77</accession>
<keyword evidence="6" id="KW-1185">Reference proteome</keyword>
<evidence type="ECO:0000256" key="4">
    <source>
        <dbReference type="PIRNR" id="PIRNR011312"/>
    </source>
</evidence>
<dbReference type="Gene3D" id="3.70.10.10">
    <property type="match status" value="1"/>
</dbReference>
<name>A0ABD2PE77_9CUCU</name>
<sequence length="293" mass="33805">MKFRGLMSDSAAMRDFMNIATSLSKFSKECVMRITSRNVYFIVCDEESGPRRPLVWCDLPVNFYFKEYNLVGVSDRYNEIYMEFSTALLARSVSVLKQNVKNLKIKLTNKEFPCLTLEMELVPEEIQTRQCVHDIKVDIISRTHWSNYEEPRFNDFHVTISMPHLKHLKNIVERMKSMSHKLIVSANKSGRLILQIKTNTVTLSSHFLDLSLESFAVGHIPNLNEDGEPINEDEEQEIVSSTIDIKKFLMFISGMQLNNCKALCSIVQGKMVKLYMEQPGAMKLQIFLTQLSD</sequence>